<sequence>MNFVFATAADIRFGRGSAKDTAEAAARISGRALVVHGRNPLRANWLLEDLHQLNVTATGFPCAGEPDLETVEKAVTFARDLQPGVVIGLGGGSVIDLAKAVAALTPARRATTAFLEVVGEALPLDAEPLPLIALPTTAGTGAEVTKNAVIGVPSHRRKVSLRDIRMIPNIAIVDPALTDGAPASVTFASGFDAITQVIESYVSVNASPLTDALCRDAIPRGLRALMRLSLGEDAAARDDMAFTSLVSGIALANAGLGAVHGLAGVIGGQTGAAHGEICATLLPHVLAYNASNAPTGSVSAGKHEMIFRHISEVLKVAPEEAPHALNAQIAALGIRNLAKMGVTPSNVSDIAAAAKTTSSSKNNPVPPDMVDFEAILRAAL</sequence>
<keyword evidence="8" id="KW-1185">Reference proteome</keyword>
<evidence type="ECO:0000313" key="8">
    <source>
        <dbReference type="Proteomes" id="UP000184221"/>
    </source>
</evidence>
<dbReference type="Gene3D" id="3.40.50.1970">
    <property type="match status" value="1"/>
</dbReference>
<dbReference type="RefSeq" id="WP_072776445.1">
    <property type="nucleotide sequence ID" value="NZ_FQXC01000001.1"/>
</dbReference>
<dbReference type="SUPFAM" id="SSF56796">
    <property type="entry name" value="Dehydroquinate synthase-like"/>
    <property type="match status" value="1"/>
</dbReference>
<evidence type="ECO:0000256" key="2">
    <source>
        <dbReference type="ARBA" id="ARBA00007358"/>
    </source>
</evidence>
<dbReference type="PANTHER" id="PTHR11496:SF102">
    <property type="entry name" value="ALCOHOL DEHYDROGENASE 4"/>
    <property type="match status" value="1"/>
</dbReference>
<evidence type="ECO:0000256" key="1">
    <source>
        <dbReference type="ARBA" id="ARBA00001962"/>
    </source>
</evidence>
<dbReference type="InterPro" id="IPR039697">
    <property type="entry name" value="Alcohol_dehydrogenase_Fe"/>
</dbReference>
<evidence type="ECO:0000256" key="4">
    <source>
        <dbReference type="ARBA" id="ARBA00049243"/>
    </source>
</evidence>
<organism evidence="7 8">
    <name type="scientific">Marivita hallyeonensis</name>
    <dbReference type="NCBI Taxonomy" id="996342"/>
    <lineage>
        <taxon>Bacteria</taxon>
        <taxon>Pseudomonadati</taxon>
        <taxon>Pseudomonadota</taxon>
        <taxon>Alphaproteobacteria</taxon>
        <taxon>Rhodobacterales</taxon>
        <taxon>Roseobacteraceae</taxon>
        <taxon>Marivita</taxon>
    </lineage>
</organism>
<accession>A0A1M5P172</accession>
<dbReference type="Gene3D" id="1.20.1090.10">
    <property type="entry name" value="Dehydroquinate synthase-like - alpha domain"/>
    <property type="match status" value="1"/>
</dbReference>
<comment type="similarity">
    <text evidence="2">Belongs to the iron-containing alcohol dehydrogenase family.</text>
</comment>
<dbReference type="GO" id="GO:0046872">
    <property type="term" value="F:metal ion binding"/>
    <property type="evidence" value="ECO:0007669"/>
    <property type="project" value="InterPro"/>
</dbReference>
<evidence type="ECO:0000259" key="6">
    <source>
        <dbReference type="Pfam" id="PF25137"/>
    </source>
</evidence>
<dbReference type="EMBL" id="FQXC01000001">
    <property type="protein sequence ID" value="SHG95179.1"/>
    <property type="molecule type" value="Genomic_DNA"/>
</dbReference>
<dbReference type="FunFam" id="3.40.50.1970:FF:000003">
    <property type="entry name" value="Alcohol dehydrogenase, iron-containing"/>
    <property type="match status" value="1"/>
</dbReference>
<protein>
    <submittedName>
        <fullName evidence="7">Uncharacterized protein</fullName>
    </submittedName>
</protein>
<keyword evidence="3" id="KW-0560">Oxidoreductase</keyword>
<dbReference type="CDD" id="cd08183">
    <property type="entry name" value="Fe-ADH-like"/>
    <property type="match status" value="1"/>
</dbReference>
<gene>
    <name evidence="7" type="ORF">SAMN05443551_1110</name>
</gene>
<evidence type="ECO:0000256" key="3">
    <source>
        <dbReference type="ARBA" id="ARBA00023002"/>
    </source>
</evidence>
<dbReference type="OrthoDB" id="9815791at2"/>
<evidence type="ECO:0000259" key="5">
    <source>
        <dbReference type="Pfam" id="PF00465"/>
    </source>
</evidence>
<dbReference type="InterPro" id="IPR001670">
    <property type="entry name" value="ADH_Fe/GldA"/>
</dbReference>
<comment type="cofactor">
    <cofactor evidence="1">
        <name>Fe cation</name>
        <dbReference type="ChEBI" id="CHEBI:24875"/>
    </cofactor>
</comment>
<dbReference type="STRING" id="996342.SAMN05443551_1110"/>
<comment type="catalytic activity">
    <reaction evidence="4">
        <text>a primary alcohol + NAD(+) = an aldehyde + NADH + H(+)</text>
        <dbReference type="Rhea" id="RHEA:10736"/>
        <dbReference type="ChEBI" id="CHEBI:15378"/>
        <dbReference type="ChEBI" id="CHEBI:15734"/>
        <dbReference type="ChEBI" id="CHEBI:17478"/>
        <dbReference type="ChEBI" id="CHEBI:57540"/>
        <dbReference type="ChEBI" id="CHEBI:57945"/>
        <dbReference type="EC" id="1.1.1.1"/>
    </reaction>
</comment>
<dbReference type="GO" id="GO:0004022">
    <property type="term" value="F:alcohol dehydrogenase (NAD+) activity"/>
    <property type="evidence" value="ECO:0007669"/>
    <property type="project" value="UniProtKB-EC"/>
</dbReference>
<dbReference type="PANTHER" id="PTHR11496">
    <property type="entry name" value="ALCOHOL DEHYDROGENASE"/>
    <property type="match status" value="1"/>
</dbReference>
<reference evidence="7 8" key="1">
    <citation type="submission" date="2016-11" db="EMBL/GenBank/DDBJ databases">
        <authorList>
            <person name="Jaros S."/>
            <person name="Januszkiewicz K."/>
            <person name="Wedrychowicz H."/>
        </authorList>
    </citation>
    <scope>NUCLEOTIDE SEQUENCE [LARGE SCALE GENOMIC DNA]</scope>
    <source>
        <strain evidence="7 8">DSM 29431</strain>
    </source>
</reference>
<dbReference type="InterPro" id="IPR056798">
    <property type="entry name" value="ADH_Fe_C"/>
</dbReference>
<proteinExistence type="inferred from homology"/>
<feature type="domain" description="Fe-containing alcohol dehydrogenase-like C-terminal" evidence="6">
    <location>
        <begin position="187"/>
        <end position="380"/>
    </location>
</feature>
<feature type="domain" description="Alcohol dehydrogenase iron-type/glycerol dehydrogenase GldA" evidence="5">
    <location>
        <begin position="10"/>
        <end position="175"/>
    </location>
</feature>
<dbReference type="Pfam" id="PF00465">
    <property type="entry name" value="Fe-ADH"/>
    <property type="match status" value="1"/>
</dbReference>
<dbReference type="Proteomes" id="UP000184221">
    <property type="component" value="Unassembled WGS sequence"/>
</dbReference>
<evidence type="ECO:0000313" key="7">
    <source>
        <dbReference type="EMBL" id="SHG95179.1"/>
    </source>
</evidence>
<dbReference type="Pfam" id="PF25137">
    <property type="entry name" value="ADH_Fe_C"/>
    <property type="match status" value="1"/>
</dbReference>
<dbReference type="AlphaFoldDB" id="A0A1M5P172"/>
<name>A0A1M5P172_9RHOB</name>